<organism evidence="2 3">
    <name type="scientific">Quercus suber</name>
    <name type="common">Cork oak</name>
    <dbReference type="NCBI Taxonomy" id="58331"/>
    <lineage>
        <taxon>Eukaryota</taxon>
        <taxon>Viridiplantae</taxon>
        <taxon>Streptophyta</taxon>
        <taxon>Embryophyta</taxon>
        <taxon>Tracheophyta</taxon>
        <taxon>Spermatophyta</taxon>
        <taxon>Magnoliopsida</taxon>
        <taxon>eudicotyledons</taxon>
        <taxon>Gunneridae</taxon>
        <taxon>Pentapetalae</taxon>
        <taxon>rosids</taxon>
        <taxon>fabids</taxon>
        <taxon>Fagales</taxon>
        <taxon>Fagaceae</taxon>
        <taxon>Quercus</taxon>
    </lineage>
</organism>
<comment type="caution">
    <text evidence="2">The sequence shown here is derived from an EMBL/GenBank/DDBJ whole genome shotgun (WGS) entry which is preliminary data.</text>
</comment>
<dbReference type="GO" id="GO:0006629">
    <property type="term" value="P:lipid metabolic process"/>
    <property type="evidence" value="ECO:0007669"/>
    <property type="project" value="UniProtKB-ARBA"/>
</dbReference>
<name>A0AAW0M4M5_QUESU</name>
<dbReference type="GO" id="GO:0016627">
    <property type="term" value="F:oxidoreductase activity, acting on the CH-CH group of donors"/>
    <property type="evidence" value="ECO:0007669"/>
    <property type="project" value="UniProtKB-ARBA"/>
</dbReference>
<evidence type="ECO:0000313" key="3">
    <source>
        <dbReference type="Proteomes" id="UP000237347"/>
    </source>
</evidence>
<gene>
    <name evidence="2" type="primary">CYC2_5</name>
    <name evidence="2" type="ORF">CFP56_015277</name>
</gene>
<accession>A0AAW0M4M5</accession>
<evidence type="ECO:0000259" key="1">
    <source>
        <dbReference type="Pfam" id="PF22917"/>
    </source>
</evidence>
<dbReference type="AlphaFoldDB" id="A0AAW0M4M5"/>
<feature type="domain" description="PRISE-like Rossmann-fold" evidence="1">
    <location>
        <begin position="7"/>
        <end position="175"/>
    </location>
</feature>
<dbReference type="Gramene" id="rna-CFP56_56311">
    <property type="protein sequence ID" value="cds-POF00534.1"/>
    <property type="gene ID" value="gene-CFP56_56311"/>
</dbReference>
<dbReference type="Gene3D" id="3.40.50.720">
    <property type="entry name" value="NAD(P)-binding Rossmann-like Domain"/>
    <property type="match status" value="1"/>
</dbReference>
<dbReference type="Pfam" id="PF22917">
    <property type="entry name" value="PRISE"/>
    <property type="match status" value="1"/>
</dbReference>
<proteinExistence type="predicted"/>
<protein>
    <submittedName>
        <fullName evidence="2">Iridoid synthase cyc2</fullName>
    </submittedName>
</protein>
<dbReference type="Proteomes" id="UP000237347">
    <property type="component" value="Unassembled WGS sequence"/>
</dbReference>
<reference evidence="2 3" key="1">
    <citation type="journal article" date="2018" name="Sci. Data">
        <title>The draft genome sequence of cork oak.</title>
        <authorList>
            <person name="Ramos A.M."/>
            <person name="Usie A."/>
            <person name="Barbosa P."/>
            <person name="Barros P.M."/>
            <person name="Capote T."/>
            <person name="Chaves I."/>
            <person name="Simoes F."/>
            <person name="Abreu I."/>
            <person name="Carrasquinho I."/>
            <person name="Faro C."/>
            <person name="Guimaraes J.B."/>
            <person name="Mendonca D."/>
            <person name="Nobrega F."/>
            <person name="Rodrigues L."/>
            <person name="Saibo N.J.M."/>
            <person name="Varela M.C."/>
            <person name="Egas C."/>
            <person name="Matos J."/>
            <person name="Miguel C.M."/>
            <person name="Oliveira M.M."/>
            <person name="Ricardo C.P."/>
            <person name="Goncalves S."/>
        </authorList>
    </citation>
    <scope>NUCLEOTIDE SEQUENCE [LARGE SCALE GENOMIC DNA]</scope>
    <source>
        <strain evidence="3">cv. HL8</strain>
    </source>
</reference>
<keyword evidence="3" id="KW-1185">Reference proteome</keyword>
<evidence type="ECO:0000313" key="2">
    <source>
        <dbReference type="EMBL" id="KAK7857863.1"/>
    </source>
</evidence>
<sequence>MNIIGTLCVYAAICKHEGFSLKFPGNKESWEYYYVASDANLIAEQQIWAVMDPNARNEAFNCSNGDVFKWKHLLKELVGQFGIENYGFAGSEKVSLVELMKDKGLVWDAIVRENKLQLTKLEEVEAWWFTDLVLKGGDIMNSMNKSKEYGYLGFRNCKKALVVWIDKNKTYKIVP</sequence>
<dbReference type="EMBL" id="PKMF04000023">
    <property type="protein sequence ID" value="KAK7857863.1"/>
    <property type="molecule type" value="Genomic_DNA"/>
</dbReference>
<dbReference type="InterPro" id="IPR055222">
    <property type="entry name" value="PRISE-like_Rossmann-fold"/>
</dbReference>
<dbReference type="PANTHER" id="PTHR32487:SF0">
    <property type="entry name" value="3-OXO-DELTA(4,5)-STEROID 5-BETA-REDUCTASE"/>
    <property type="match status" value="1"/>
</dbReference>
<dbReference type="PANTHER" id="PTHR32487">
    <property type="entry name" value="3-OXO-DELTA(4,5)-STEROID 5-BETA-REDUCTASE"/>
    <property type="match status" value="1"/>
</dbReference>